<evidence type="ECO:0000313" key="2">
    <source>
        <dbReference type="WBParaSite" id="jg13051"/>
    </source>
</evidence>
<sequence>MSSRLRSPGYMGFLRTVNTFSDQQMRATNVLPAIPEKLTLTKSPGGKKPKLDPEFERLMDAVESNKKMFLLPWNLMISFTKSMMWAERNVLEMQR</sequence>
<dbReference type="Proteomes" id="UP000887574">
    <property type="component" value="Unplaced"/>
</dbReference>
<accession>A0A915CWD0</accession>
<evidence type="ECO:0000313" key="1">
    <source>
        <dbReference type="Proteomes" id="UP000887574"/>
    </source>
</evidence>
<name>A0A915CWD0_9BILA</name>
<reference evidence="2" key="1">
    <citation type="submission" date="2022-11" db="UniProtKB">
        <authorList>
            <consortium name="WormBaseParasite"/>
        </authorList>
    </citation>
    <scope>IDENTIFICATION</scope>
</reference>
<organism evidence="1 2">
    <name type="scientific">Ditylenchus dipsaci</name>
    <dbReference type="NCBI Taxonomy" id="166011"/>
    <lineage>
        <taxon>Eukaryota</taxon>
        <taxon>Metazoa</taxon>
        <taxon>Ecdysozoa</taxon>
        <taxon>Nematoda</taxon>
        <taxon>Chromadorea</taxon>
        <taxon>Rhabditida</taxon>
        <taxon>Tylenchina</taxon>
        <taxon>Tylenchomorpha</taxon>
        <taxon>Sphaerularioidea</taxon>
        <taxon>Anguinidae</taxon>
        <taxon>Anguininae</taxon>
        <taxon>Ditylenchus</taxon>
    </lineage>
</organism>
<proteinExistence type="predicted"/>
<keyword evidence="1" id="KW-1185">Reference proteome</keyword>
<dbReference type="WBParaSite" id="jg13051">
    <property type="protein sequence ID" value="jg13051"/>
    <property type="gene ID" value="jg13051"/>
</dbReference>
<dbReference type="AlphaFoldDB" id="A0A915CWD0"/>
<protein>
    <submittedName>
        <fullName evidence="2">Uncharacterized protein</fullName>
    </submittedName>
</protein>